<evidence type="ECO:0000313" key="1">
    <source>
        <dbReference type="EMBL" id="CAG8844426.1"/>
    </source>
</evidence>
<sequence>NIMFNSHIKDANSEEFEPHAKHKIVSNISPTYFGETIKL</sequence>
<accession>A0ABN7X137</accession>
<comment type="caution">
    <text evidence="1">The sequence shown here is derived from an EMBL/GenBank/DDBJ whole genome shotgun (WGS) entry which is preliminary data.</text>
</comment>
<feature type="non-terminal residue" evidence="1">
    <location>
        <position position="1"/>
    </location>
</feature>
<evidence type="ECO:0000313" key="2">
    <source>
        <dbReference type="Proteomes" id="UP000789901"/>
    </source>
</evidence>
<name>A0ABN7X137_GIGMA</name>
<feature type="non-terminal residue" evidence="1">
    <location>
        <position position="39"/>
    </location>
</feature>
<dbReference type="Proteomes" id="UP000789901">
    <property type="component" value="Unassembled WGS sequence"/>
</dbReference>
<proteinExistence type="predicted"/>
<dbReference type="EMBL" id="CAJVQB010075920">
    <property type="protein sequence ID" value="CAG8844426.1"/>
    <property type="molecule type" value="Genomic_DNA"/>
</dbReference>
<organism evidence="1 2">
    <name type="scientific">Gigaspora margarita</name>
    <dbReference type="NCBI Taxonomy" id="4874"/>
    <lineage>
        <taxon>Eukaryota</taxon>
        <taxon>Fungi</taxon>
        <taxon>Fungi incertae sedis</taxon>
        <taxon>Mucoromycota</taxon>
        <taxon>Glomeromycotina</taxon>
        <taxon>Glomeromycetes</taxon>
        <taxon>Diversisporales</taxon>
        <taxon>Gigasporaceae</taxon>
        <taxon>Gigaspora</taxon>
    </lineage>
</organism>
<keyword evidence="2" id="KW-1185">Reference proteome</keyword>
<protein>
    <submittedName>
        <fullName evidence="1">27021_t:CDS:1</fullName>
    </submittedName>
</protein>
<reference evidence="1 2" key="1">
    <citation type="submission" date="2021-06" db="EMBL/GenBank/DDBJ databases">
        <authorList>
            <person name="Kallberg Y."/>
            <person name="Tangrot J."/>
            <person name="Rosling A."/>
        </authorList>
    </citation>
    <scope>NUCLEOTIDE SEQUENCE [LARGE SCALE GENOMIC DNA]</scope>
    <source>
        <strain evidence="1 2">120-4 pot B 10/14</strain>
    </source>
</reference>
<gene>
    <name evidence="1" type="ORF">GMARGA_LOCUS37097</name>
</gene>